<dbReference type="PANTHER" id="PTHR12302:SF26">
    <property type="entry name" value="BLR1266 PROTEIN"/>
    <property type="match status" value="1"/>
</dbReference>
<organism evidence="4 5">
    <name type="scientific">Sinorhizobium terangae</name>
    <dbReference type="NCBI Taxonomy" id="110322"/>
    <lineage>
        <taxon>Bacteria</taxon>
        <taxon>Pseudomonadati</taxon>
        <taxon>Pseudomonadota</taxon>
        <taxon>Alphaproteobacteria</taxon>
        <taxon>Hyphomicrobiales</taxon>
        <taxon>Rhizobiaceae</taxon>
        <taxon>Sinorhizobium/Ensifer group</taxon>
        <taxon>Sinorhizobium</taxon>
    </lineage>
</organism>
<dbReference type="OrthoDB" id="9805504at2"/>
<feature type="region of interest" description="Disordered" evidence="1">
    <location>
        <begin position="1"/>
        <end position="40"/>
    </location>
</feature>
<dbReference type="PANTHER" id="PTHR12302">
    <property type="entry name" value="EBNA2 BINDING PROTEIN P100"/>
    <property type="match status" value="1"/>
</dbReference>
<feature type="domain" description="TNase-like" evidence="3">
    <location>
        <begin position="84"/>
        <end position="192"/>
    </location>
</feature>
<gene>
    <name evidence="4" type="ORF">GHK62_20870</name>
</gene>
<dbReference type="PROSITE" id="PS50830">
    <property type="entry name" value="TNASE_3"/>
    <property type="match status" value="1"/>
</dbReference>
<dbReference type="Proteomes" id="UP000439983">
    <property type="component" value="Unassembled WGS sequence"/>
</dbReference>
<reference evidence="4 5" key="1">
    <citation type="journal article" date="2013" name="Genome Biol.">
        <title>Comparative genomics of the core and accessory genomes of 48 Sinorhizobium strains comprising five genospecies.</title>
        <authorList>
            <person name="Sugawara M."/>
            <person name="Epstein B."/>
            <person name="Badgley B.D."/>
            <person name="Unno T."/>
            <person name="Xu L."/>
            <person name="Reese J."/>
            <person name="Gyaneshwar P."/>
            <person name="Denny R."/>
            <person name="Mudge J."/>
            <person name="Bharti A.K."/>
            <person name="Farmer A.D."/>
            <person name="May G.D."/>
            <person name="Woodward J.E."/>
            <person name="Medigue C."/>
            <person name="Vallenet D."/>
            <person name="Lajus A."/>
            <person name="Rouy Z."/>
            <person name="Martinez-Vaz B."/>
            <person name="Tiffin P."/>
            <person name="Young N.D."/>
            <person name="Sadowsky M.J."/>
        </authorList>
    </citation>
    <scope>NUCLEOTIDE SEQUENCE [LARGE SCALE GENOMIC DNA]</scope>
    <source>
        <strain evidence="4 5">USDA4894</strain>
    </source>
</reference>
<keyword evidence="5" id="KW-1185">Reference proteome</keyword>
<evidence type="ECO:0000313" key="5">
    <source>
        <dbReference type="Proteomes" id="UP000439983"/>
    </source>
</evidence>
<dbReference type="Pfam" id="PF00565">
    <property type="entry name" value="SNase"/>
    <property type="match status" value="1"/>
</dbReference>
<dbReference type="AlphaFoldDB" id="A0A6N7LGY3"/>
<sequence length="240" mass="26617">MRPGKRNFRIVNGAGPRSPAPRRRFGFGRSPAVAPRRGPEGRGGMIGGWVFLILLSIGAYIAAKLPPPERTVTGELQGAATASDGDSLRLNGRRIRLEGIDAPEIGQTCRRGETTWDCGGEARERLTTLIRGHATACRLHGHDRYGRDLGVCEAGQRDLGREMVISGYAVSYGRYQSEEDAAREERVGIWSGDFVRPQAWRRSNGGAEEMPHEMDNWSGLILQWLEDQIRVMFRRFLDGG</sequence>
<dbReference type="RefSeq" id="WP_153441025.1">
    <property type="nucleotide sequence ID" value="NZ_CP121659.1"/>
</dbReference>
<proteinExistence type="predicted"/>
<keyword evidence="2" id="KW-0472">Membrane</keyword>
<dbReference type="Gene3D" id="2.40.50.90">
    <property type="match status" value="1"/>
</dbReference>
<accession>A0A6N7LGY3</accession>
<dbReference type="EMBL" id="WITC01000086">
    <property type="protein sequence ID" value="MQX17131.1"/>
    <property type="molecule type" value="Genomic_DNA"/>
</dbReference>
<evidence type="ECO:0000259" key="3">
    <source>
        <dbReference type="PROSITE" id="PS50830"/>
    </source>
</evidence>
<evidence type="ECO:0000256" key="1">
    <source>
        <dbReference type="SAM" id="MobiDB-lite"/>
    </source>
</evidence>
<keyword evidence="2" id="KW-1133">Transmembrane helix</keyword>
<dbReference type="InterPro" id="IPR035437">
    <property type="entry name" value="SNase_OB-fold_sf"/>
</dbReference>
<protein>
    <submittedName>
        <fullName evidence="4">Thermonuclease family protein</fullName>
    </submittedName>
</protein>
<evidence type="ECO:0000313" key="4">
    <source>
        <dbReference type="EMBL" id="MQX17131.1"/>
    </source>
</evidence>
<feature type="transmembrane region" description="Helical" evidence="2">
    <location>
        <begin position="46"/>
        <end position="63"/>
    </location>
</feature>
<name>A0A6N7LGY3_SINTE</name>
<dbReference type="InterPro" id="IPR016071">
    <property type="entry name" value="Staphylococal_nuclease_OB-fold"/>
</dbReference>
<comment type="caution">
    <text evidence="4">The sequence shown here is derived from an EMBL/GenBank/DDBJ whole genome shotgun (WGS) entry which is preliminary data.</text>
</comment>
<dbReference type="SUPFAM" id="SSF50199">
    <property type="entry name" value="Staphylococcal nuclease"/>
    <property type="match status" value="1"/>
</dbReference>
<keyword evidence="2" id="KW-0812">Transmembrane</keyword>
<dbReference type="SMART" id="SM00318">
    <property type="entry name" value="SNc"/>
    <property type="match status" value="1"/>
</dbReference>
<evidence type="ECO:0000256" key="2">
    <source>
        <dbReference type="SAM" id="Phobius"/>
    </source>
</evidence>